<dbReference type="RefSeq" id="WP_169663334.1">
    <property type="nucleotide sequence ID" value="NZ_CP076132.1"/>
</dbReference>
<dbReference type="EMBL" id="CP076132">
    <property type="protein sequence ID" value="QWG00226.1"/>
    <property type="molecule type" value="Genomic_DNA"/>
</dbReference>
<evidence type="ECO:0000259" key="1">
    <source>
        <dbReference type="Pfam" id="PF09345"/>
    </source>
</evidence>
<evidence type="ECO:0000313" key="2">
    <source>
        <dbReference type="EMBL" id="QWG00226.1"/>
    </source>
</evidence>
<dbReference type="KEGG" id="fya:KMW28_11240"/>
<organism evidence="2 3">
    <name type="scientific">Flammeovirga yaeyamensis</name>
    <dbReference type="NCBI Taxonomy" id="367791"/>
    <lineage>
        <taxon>Bacteria</taxon>
        <taxon>Pseudomonadati</taxon>
        <taxon>Bacteroidota</taxon>
        <taxon>Cytophagia</taxon>
        <taxon>Cytophagales</taxon>
        <taxon>Flammeovirgaceae</taxon>
        <taxon>Flammeovirga</taxon>
    </lineage>
</organism>
<proteinExistence type="predicted"/>
<keyword evidence="3" id="KW-1185">Reference proteome</keyword>
<sequence length="134" mass="15372">MNDLIINKNSKNIQIPQVTLKYNESSGNIYGQSFHITAAELYREITMWIDEYFVLKNDLSLTFGITYFDTASSKGIFNVLETLKKWQLKGKKISIVWYVLENDDDLLEDIEELSESADVHISTILSDKSQLIAS</sequence>
<accession>A0AAX1MY51</accession>
<evidence type="ECO:0000313" key="3">
    <source>
        <dbReference type="Proteomes" id="UP000678679"/>
    </source>
</evidence>
<feature type="domain" description="SiaC family regulatory phosphoprotein" evidence="1">
    <location>
        <begin position="14"/>
        <end position="121"/>
    </location>
</feature>
<name>A0AAX1MY51_9BACT</name>
<dbReference type="InterPro" id="IPR018530">
    <property type="entry name" value="SiaC"/>
</dbReference>
<gene>
    <name evidence="2" type="ORF">KMW28_11240</name>
</gene>
<reference evidence="2 3" key="1">
    <citation type="submission" date="2021-05" db="EMBL/GenBank/DDBJ databases">
        <title>Comparative genomic studies on the polysaccharide-degrading batcterial strains of the Flammeovirga genus.</title>
        <authorList>
            <person name="Zewei F."/>
            <person name="Zheng Z."/>
            <person name="Yu L."/>
            <person name="Ruyue G."/>
            <person name="Yanhong M."/>
            <person name="Yuanyuan C."/>
            <person name="Jingyan G."/>
            <person name="Wenjun H."/>
        </authorList>
    </citation>
    <scope>NUCLEOTIDE SEQUENCE [LARGE SCALE GENOMIC DNA]</scope>
    <source>
        <strain evidence="2 3">NBRC:100898</strain>
    </source>
</reference>
<dbReference type="AlphaFoldDB" id="A0AAX1MY51"/>
<dbReference type="Pfam" id="PF09345">
    <property type="entry name" value="SiaC"/>
    <property type="match status" value="1"/>
</dbReference>
<protein>
    <submittedName>
        <fullName evidence="2">DUF1987 domain-containing protein</fullName>
    </submittedName>
</protein>
<dbReference type="Proteomes" id="UP000678679">
    <property type="component" value="Chromosome 1"/>
</dbReference>